<dbReference type="EMBL" id="JFHR01000042">
    <property type="protein sequence ID" value="KEQ52464.1"/>
    <property type="molecule type" value="Genomic_DNA"/>
</dbReference>
<keyword evidence="3" id="KW-0862">Zinc</keyword>
<dbReference type="Pfam" id="PF04828">
    <property type="entry name" value="GFA"/>
    <property type="match status" value="1"/>
</dbReference>
<dbReference type="GO" id="GO:0046872">
    <property type="term" value="F:metal ion binding"/>
    <property type="evidence" value="ECO:0007669"/>
    <property type="project" value="UniProtKB-KW"/>
</dbReference>
<dbReference type="GO" id="GO:0016846">
    <property type="term" value="F:carbon-sulfur lyase activity"/>
    <property type="evidence" value="ECO:0007669"/>
    <property type="project" value="InterPro"/>
</dbReference>
<dbReference type="eggNOG" id="COG3791">
    <property type="taxonomic scope" value="Bacteria"/>
</dbReference>
<evidence type="ECO:0000313" key="7">
    <source>
        <dbReference type="Proteomes" id="UP000028411"/>
    </source>
</evidence>
<evidence type="ECO:0000313" key="6">
    <source>
        <dbReference type="EMBL" id="KEQ52464.1"/>
    </source>
</evidence>
<dbReference type="PANTHER" id="PTHR33337">
    <property type="entry name" value="GFA DOMAIN-CONTAINING PROTEIN"/>
    <property type="match status" value="1"/>
</dbReference>
<comment type="caution">
    <text evidence="6">The sequence shown here is derived from an EMBL/GenBank/DDBJ whole genome shotgun (WGS) entry which is preliminary data.</text>
</comment>
<feature type="domain" description="CENP-V/GFA" evidence="5">
    <location>
        <begin position="64"/>
        <end position="174"/>
    </location>
</feature>
<keyword evidence="4" id="KW-0456">Lyase</keyword>
<evidence type="ECO:0000256" key="3">
    <source>
        <dbReference type="ARBA" id="ARBA00022833"/>
    </source>
</evidence>
<comment type="similarity">
    <text evidence="1">Belongs to the Gfa family.</text>
</comment>
<dbReference type="InterPro" id="IPR006913">
    <property type="entry name" value="CENP-V/GFA"/>
</dbReference>
<evidence type="ECO:0000256" key="4">
    <source>
        <dbReference type="ARBA" id="ARBA00023239"/>
    </source>
</evidence>
<name>A0A081RB91_SPHCR</name>
<proteinExistence type="inferred from homology"/>
<dbReference type="SUPFAM" id="SSF51316">
    <property type="entry name" value="Mss4-like"/>
    <property type="match status" value="1"/>
</dbReference>
<keyword evidence="2" id="KW-0479">Metal-binding</keyword>
<evidence type="ECO:0000259" key="5">
    <source>
        <dbReference type="PROSITE" id="PS51891"/>
    </source>
</evidence>
<sequence>MRSMVEGNGATCVFPLHQPAAVEESHVPLFDPPHLTMGRNRIGPLSAQIDKLPRRTGKAKPMPHQAGCLCGQVRVSIDAEPMAARMCWCRLCQYLGGGSGTVNVCFPSDRMTVTGEVRWHHSTADSGNAMRRGFCPECGTPLFSVAESRSHLTFIRAGALDDPDILGPQAVIWTDAAPHWAHLDPELPHYPAQIPPVA</sequence>
<evidence type="ECO:0000256" key="1">
    <source>
        <dbReference type="ARBA" id="ARBA00005495"/>
    </source>
</evidence>
<dbReference type="Gene3D" id="3.90.1590.10">
    <property type="entry name" value="glutathione-dependent formaldehyde- activating enzyme (gfa)"/>
    <property type="match status" value="1"/>
</dbReference>
<protein>
    <submittedName>
        <fullName evidence="6">Glutathione-dependent formaldehyde-activating GFA</fullName>
    </submittedName>
</protein>
<dbReference type="PATRIC" id="fig|46429.4.peg.3259"/>
<dbReference type="AlphaFoldDB" id="A0A081RB91"/>
<dbReference type="PANTHER" id="PTHR33337:SF40">
    <property type="entry name" value="CENP-V_GFA DOMAIN-CONTAINING PROTEIN-RELATED"/>
    <property type="match status" value="1"/>
</dbReference>
<reference evidence="6 7" key="1">
    <citation type="submission" date="2014-02" db="EMBL/GenBank/DDBJ databases">
        <title>Whole genome sequence of Sphingobium chlorophenolicum NBRC 16172.</title>
        <authorList>
            <person name="Gan H.M."/>
            <person name="Gan H.Y."/>
            <person name="Chew T.H."/>
            <person name="Savka M.A."/>
        </authorList>
    </citation>
    <scope>NUCLEOTIDE SEQUENCE [LARGE SCALE GENOMIC DNA]</scope>
    <source>
        <strain evidence="6 7">NBRC 16172</strain>
    </source>
</reference>
<accession>A0A081RB91</accession>
<evidence type="ECO:0000256" key="2">
    <source>
        <dbReference type="ARBA" id="ARBA00022723"/>
    </source>
</evidence>
<organism evidence="6 7">
    <name type="scientific">Sphingobium chlorophenolicum</name>
    <dbReference type="NCBI Taxonomy" id="46429"/>
    <lineage>
        <taxon>Bacteria</taxon>
        <taxon>Pseudomonadati</taxon>
        <taxon>Pseudomonadota</taxon>
        <taxon>Alphaproteobacteria</taxon>
        <taxon>Sphingomonadales</taxon>
        <taxon>Sphingomonadaceae</taxon>
        <taxon>Sphingobium</taxon>
    </lineage>
</organism>
<gene>
    <name evidence="6" type="ORF">BV95_03274</name>
</gene>
<dbReference type="PROSITE" id="PS51891">
    <property type="entry name" value="CENP_V_GFA"/>
    <property type="match status" value="1"/>
</dbReference>
<dbReference type="Proteomes" id="UP000028411">
    <property type="component" value="Unassembled WGS sequence"/>
</dbReference>
<dbReference type="InterPro" id="IPR011057">
    <property type="entry name" value="Mss4-like_sf"/>
</dbReference>